<evidence type="ECO:0000313" key="2">
    <source>
        <dbReference type="EMBL" id="KAL2630172.1"/>
    </source>
</evidence>
<dbReference type="EMBL" id="JBHFFA010000004">
    <property type="protein sequence ID" value="KAL2630172.1"/>
    <property type="molecule type" value="Genomic_DNA"/>
</dbReference>
<accession>A0ABD1YL28</accession>
<keyword evidence="3" id="KW-1185">Reference proteome</keyword>
<feature type="region of interest" description="Disordered" evidence="1">
    <location>
        <begin position="251"/>
        <end position="283"/>
    </location>
</feature>
<protein>
    <submittedName>
        <fullName evidence="2">Uncharacterized protein</fullName>
    </submittedName>
</protein>
<dbReference type="Proteomes" id="UP001605036">
    <property type="component" value="Unassembled WGS sequence"/>
</dbReference>
<gene>
    <name evidence="2" type="ORF">R1flu_014858</name>
</gene>
<evidence type="ECO:0000256" key="1">
    <source>
        <dbReference type="SAM" id="MobiDB-lite"/>
    </source>
</evidence>
<organism evidence="2 3">
    <name type="scientific">Riccia fluitans</name>
    <dbReference type="NCBI Taxonomy" id="41844"/>
    <lineage>
        <taxon>Eukaryota</taxon>
        <taxon>Viridiplantae</taxon>
        <taxon>Streptophyta</taxon>
        <taxon>Embryophyta</taxon>
        <taxon>Marchantiophyta</taxon>
        <taxon>Marchantiopsida</taxon>
        <taxon>Marchantiidae</taxon>
        <taxon>Marchantiales</taxon>
        <taxon>Ricciaceae</taxon>
        <taxon>Riccia</taxon>
    </lineage>
</organism>
<proteinExistence type="predicted"/>
<reference evidence="2 3" key="1">
    <citation type="submission" date="2024-09" db="EMBL/GenBank/DDBJ databases">
        <title>Chromosome-scale assembly of Riccia fluitans.</title>
        <authorList>
            <person name="Paukszto L."/>
            <person name="Sawicki J."/>
            <person name="Karawczyk K."/>
            <person name="Piernik-Szablinska J."/>
            <person name="Szczecinska M."/>
            <person name="Mazdziarz M."/>
        </authorList>
    </citation>
    <scope>NUCLEOTIDE SEQUENCE [LARGE SCALE GENOMIC DNA]</scope>
    <source>
        <strain evidence="2">Rf_01</strain>
        <tissue evidence="2">Aerial parts of the thallus</tissue>
    </source>
</reference>
<dbReference type="AlphaFoldDB" id="A0ABD1YL28"/>
<evidence type="ECO:0000313" key="3">
    <source>
        <dbReference type="Proteomes" id="UP001605036"/>
    </source>
</evidence>
<comment type="caution">
    <text evidence="2">The sequence shown here is derived from an EMBL/GenBank/DDBJ whole genome shotgun (WGS) entry which is preliminary data.</text>
</comment>
<feature type="compositionally biased region" description="Polar residues" evidence="1">
    <location>
        <begin position="261"/>
        <end position="273"/>
    </location>
</feature>
<sequence>MPIQCILQNALVEVKGVARHFHPEQQAIWKANKDMILSWICSWESSIFLSSTSLIGSRDLHHNESRYQEINQTIDNTQNRTRSSRSKEECVGLPPIRAVSSTTPLICPLDSLLSELRNQESIHTTDVGEIQPPFCTVSSTSPRICPPKLPLSVRCNQKNTKTFDAGEIQPPIRTVSSAIPWIGPMELILTDLCNQETTQMIDTTQNKSRNLRVEAAFAGQMPNPTEAVGRSPLASIDKLKSMSEMLTCMRVNAESPKRQNRSPVVTRTSSNSWEEWWGSHRPP</sequence>
<name>A0ABD1YL28_9MARC</name>